<evidence type="ECO:0000313" key="5">
    <source>
        <dbReference type="Proteomes" id="UP000494108"/>
    </source>
</evidence>
<dbReference type="PANTHER" id="PTHR30273">
    <property type="entry name" value="PERIPLASMIC SIGNAL SENSOR AND SIGMA FACTOR ACTIVATOR FECR-RELATED"/>
    <property type="match status" value="1"/>
</dbReference>
<keyword evidence="1" id="KW-0472">Membrane</keyword>
<dbReference type="Gene3D" id="2.60.120.1440">
    <property type="match status" value="1"/>
</dbReference>
<feature type="domain" description="FecR N-terminal" evidence="3">
    <location>
        <begin position="13"/>
        <end position="54"/>
    </location>
</feature>
<accession>A0A6S6YJR5</accession>
<sequence>MAAHVPPSHEALQQAAEWFAALRSSPHPEQDRRRWQDWLDQREEHRAAWRYVEDVSRRFTPLQGDPPGALAALQAARRRGRQRRQVLGGLAAVCAGLLGWTSWEHTALRRITLSHLAQYRTRVGEVQNLLLADGTRVWLNTASALNVHYSSQARLLELVAGEILIETAHDTARPFVVQAGPSRMTALGTRFTVSLAGESSYLAVYDGRVELDDSNRRQVINAGEQITFGPAGLWQLEPASRAREVWSSGVLLAEDVPLGVLLDELRRYLPGHLGVSPDAARLRVVGGFPLHDPDQVLALLEKVLPIQVKRPLPWWTAVELRPGR</sequence>
<feature type="transmembrane region" description="Helical" evidence="1">
    <location>
        <begin position="86"/>
        <end position="103"/>
    </location>
</feature>
<keyword evidence="1" id="KW-1133">Transmembrane helix</keyword>
<dbReference type="RefSeq" id="WP_175173032.1">
    <property type="nucleotide sequence ID" value="NZ_CADIJX010000001.1"/>
</dbReference>
<dbReference type="Proteomes" id="UP000494108">
    <property type="component" value="Unassembled WGS sequence"/>
</dbReference>
<dbReference type="Pfam" id="PF16220">
    <property type="entry name" value="DUF4880"/>
    <property type="match status" value="1"/>
</dbReference>
<dbReference type="AlphaFoldDB" id="A0A6S6YJR5"/>
<keyword evidence="1" id="KW-0812">Transmembrane</keyword>
<feature type="domain" description="FecR protein" evidence="2">
    <location>
        <begin position="118"/>
        <end position="210"/>
    </location>
</feature>
<gene>
    <name evidence="4" type="primary">fecR_2</name>
    <name evidence="4" type="ORF">LMG3431_00712</name>
</gene>
<dbReference type="PANTHER" id="PTHR30273:SF2">
    <property type="entry name" value="PROTEIN FECR"/>
    <property type="match status" value="1"/>
</dbReference>
<keyword evidence="5" id="KW-1185">Reference proteome</keyword>
<protein>
    <submittedName>
        <fullName evidence="4">Protein FecR</fullName>
    </submittedName>
</protein>
<dbReference type="EMBL" id="CADIJX010000001">
    <property type="protein sequence ID" value="CAB3628445.1"/>
    <property type="molecule type" value="Genomic_DNA"/>
</dbReference>
<organism evidence="4 5">
    <name type="scientific">Achromobacter pestifer</name>
    <dbReference type="NCBI Taxonomy" id="1353889"/>
    <lineage>
        <taxon>Bacteria</taxon>
        <taxon>Pseudomonadati</taxon>
        <taxon>Pseudomonadota</taxon>
        <taxon>Betaproteobacteria</taxon>
        <taxon>Burkholderiales</taxon>
        <taxon>Alcaligenaceae</taxon>
        <taxon>Achromobacter</taxon>
    </lineage>
</organism>
<dbReference type="GO" id="GO:0016989">
    <property type="term" value="F:sigma factor antagonist activity"/>
    <property type="evidence" value="ECO:0007669"/>
    <property type="project" value="TreeGrafter"/>
</dbReference>
<evidence type="ECO:0000259" key="3">
    <source>
        <dbReference type="Pfam" id="PF16220"/>
    </source>
</evidence>
<evidence type="ECO:0000256" key="1">
    <source>
        <dbReference type="SAM" id="Phobius"/>
    </source>
</evidence>
<proteinExistence type="predicted"/>
<dbReference type="InterPro" id="IPR032623">
    <property type="entry name" value="FecR_N"/>
</dbReference>
<dbReference type="InterPro" id="IPR006860">
    <property type="entry name" value="FecR"/>
</dbReference>
<reference evidence="4 5" key="1">
    <citation type="submission" date="2020-04" db="EMBL/GenBank/DDBJ databases">
        <authorList>
            <person name="De Canck E."/>
        </authorList>
    </citation>
    <scope>NUCLEOTIDE SEQUENCE [LARGE SCALE GENOMIC DNA]</scope>
    <source>
        <strain evidence="4 5">LMG 3431</strain>
    </source>
</reference>
<dbReference type="InterPro" id="IPR012373">
    <property type="entry name" value="Ferrdict_sens_TM"/>
</dbReference>
<evidence type="ECO:0000313" key="4">
    <source>
        <dbReference type="EMBL" id="CAB3628445.1"/>
    </source>
</evidence>
<dbReference type="Pfam" id="PF04773">
    <property type="entry name" value="FecR"/>
    <property type="match status" value="1"/>
</dbReference>
<dbReference type="PIRSF" id="PIRSF018266">
    <property type="entry name" value="FecR"/>
    <property type="match status" value="1"/>
</dbReference>
<name>A0A6S6YJR5_9BURK</name>
<evidence type="ECO:0000259" key="2">
    <source>
        <dbReference type="Pfam" id="PF04773"/>
    </source>
</evidence>